<dbReference type="EMBL" id="JPKZ01001927">
    <property type="protein sequence ID" value="KHN79312.1"/>
    <property type="molecule type" value="Genomic_DNA"/>
</dbReference>
<feature type="transmembrane region" description="Helical" evidence="1">
    <location>
        <begin position="76"/>
        <end position="99"/>
    </location>
</feature>
<protein>
    <submittedName>
        <fullName evidence="2">Uncharacterized protein</fullName>
    </submittedName>
</protein>
<dbReference type="InterPro" id="IPR019428">
    <property type="entry name" value="7TM_GPCR_serpentine_rcpt_Str"/>
</dbReference>
<dbReference type="Gene3D" id="1.20.1070.10">
    <property type="entry name" value="Rhodopsin 7-helix transmembrane proteins"/>
    <property type="match status" value="1"/>
</dbReference>
<keyword evidence="1" id="KW-0472">Membrane</keyword>
<name>A0A0B2VD31_TOXCA</name>
<gene>
    <name evidence="2" type="ORF">Tcan_04477</name>
</gene>
<comment type="caution">
    <text evidence="2">The sequence shown here is derived from an EMBL/GenBank/DDBJ whole genome shotgun (WGS) entry which is preliminary data.</text>
</comment>
<evidence type="ECO:0000256" key="1">
    <source>
        <dbReference type="SAM" id="Phobius"/>
    </source>
</evidence>
<evidence type="ECO:0000313" key="2">
    <source>
        <dbReference type="EMBL" id="KHN79312.1"/>
    </source>
</evidence>
<dbReference type="AlphaFoldDB" id="A0A0B2VD31"/>
<organism evidence="2 3">
    <name type="scientific">Toxocara canis</name>
    <name type="common">Canine roundworm</name>
    <dbReference type="NCBI Taxonomy" id="6265"/>
    <lineage>
        <taxon>Eukaryota</taxon>
        <taxon>Metazoa</taxon>
        <taxon>Ecdysozoa</taxon>
        <taxon>Nematoda</taxon>
        <taxon>Chromadorea</taxon>
        <taxon>Rhabditida</taxon>
        <taxon>Spirurina</taxon>
        <taxon>Ascaridomorpha</taxon>
        <taxon>Ascaridoidea</taxon>
        <taxon>Toxocaridae</taxon>
        <taxon>Toxocara</taxon>
    </lineage>
</organism>
<sequence length="157" mass="17762">MIGKLFTLRGSIVIAIAYFTIAFLVVFDLFELSDIDLIANGGGLGVCASFSKRRVTIALPYAETRTIGKIFRETTYLVFLTTIIATSYTVVFFCAIRIFKKLNTNQLIGKTKRLQRQLNYMMLAQVSSLLSLFGTIICLNFCIFFRSDHEKKKKQCA</sequence>
<reference evidence="2 3" key="1">
    <citation type="submission" date="2014-11" db="EMBL/GenBank/DDBJ databases">
        <title>Genetic blueprint of the zoonotic pathogen Toxocara canis.</title>
        <authorList>
            <person name="Zhu X.-Q."/>
            <person name="Korhonen P.K."/>
            <person name="Cai H."/>
            <person name="Young N.D."/>
            <person name="Nejsum P."/>
            <person name="von Samson-Himmelstjerna G."/>
            <person name="Boag P.R."/>
            <person name="Tan P."/>
            <person name="Li Q."/>
            <person name="Min J."/>
            <person name="Yang Y."/>
            <person name="Wang X."/>
            <person name="Fang X."/>
            <person name="Hall R.S."/>
            <person name="Hofmann A."/>
            <person name="Sternberg P.W."/>
            <person name="Jex A.R."/>
            <person name="Gasser R.B."/>
        </authorList>
    </citation>
    <scope>NUCLEOTIDE SEQUENCE [LARGE SCALE GENOMIC DNA]</scope>
    <source>
        <strain evidence="2">PN_DK_2014</strain>
    </source>
</reference>
<accession>A0A0B2VD31</accession>
<feature type="transmembrane region" description="Helical" evidence="1">
    <location>
        <begin position="120"/>
        <end position="146"/>
    </location>
</feature>
<keyword evidence="1" id="KW-1133">Transmembrane helix</keyword>
<feature type="transmembrane region" description="Helical" evidence="1">
    <location>
        <begin position="12"/>
        <end position="30"/>
    </location>
</feature>
<keyword evidence="1" id="KW-0812">Transmembrane</keyword>
<dbReference type="Proteomes" id="UP000031036">
    <property type="component" value="Unassembled WGS sequence"/>
</dbReference>
<keyword evidence="3" id="KW-1185">Reference proteome</keyword>
<evidence type="ECO:0000313" key="3">
    <source>
        <dbReference type="Proteomes" id="UP000031036"/>
    </source>
</evidence>
<proteinExistence type="predicted"/>
<dbReference type="Pfam" id="PF10326">
    <property type="entry name" value="7TM_GPCR_Str"/>
    <property type="match status" value="1"/>
</dbReference>